<evidence type="ECO:0000313" key="3">
    <source>
        <dbReference type="Proteomes" id="UP001383192"/>
    </source>
</evidence>
<keyword evidence="3" id="KW-1185">Reference proteome</keyword>
<dbReference type="SUPFAM" id="SSF55676">
    <property type="entry name" value="CytB endotoxin-like"/>
    <property type="match status" value="1"/>
</dbReference>
<dbReference type="Proteomes" id="UP001383192">
    <property type="component" value="Unassembled WGS sequence"/>
</dbReference>
<organism evidence="2 3">
    <name type="scientific">Paramarasmius palmivorus</name>
    <dbReference type="NCBI Taxonomy" id="297713"/>
    <lineage>
        <taxon>Eukaryota</taxon>
        <taxon>Fungi</taxon>
        <taxon>Dikarya</taxon>
        <taxon>Basidiomycota</taxon>
        <taxon>Agaricomycotina</taxon>
        <taxon>Agaricomycetes</taxon>
        <taxon>Agaricomycetidae</taxon>
        <taxon>Agaricales</taxon>
        <taxon>Marasmiineae</taxon>
        <taxon>Marasmiaceae</taxon>
        <taxon>Paramarasmius</taxon>
    </lineage>
</organism>
<dbReference type="Pfam" id="PF01338">
    <property type="entry name" value="Bac_thur_toxin"/>
    <property type="match status" value="1"/>
</dbReference>
<dbReference type="Gene3D" id="3.40.198.10">
    <property type="entry name" value="Delta-endotoxin CytB-like"/>
    <property type="match status" value="1"/>
</dbReference>
<evidence type="ECO:0000313" key="2">
    <source>
        <dbReference type="EMBL" id="KAK7028207.1"/>
    </source>
</evidence>
<dbReference type="InterPro" id="IPR001615">
    <property type="entry name" value="Endotoxin_CytB"/>
</dbReference>
<name>A0AAW0BPJ4_9AGAR</name>
<accession>A0AAW0BPJ4</accession>
<protein>
    <submittedName>
        <fullName evidence="2">Uncharacterized protein</fullName>
    </submittedName>
</protein>
<dbReference type="GO" id="GO:0030435">
    <property type="term" value="P:sporulation resulting in formation of a cellular spore"/>
    <property type="evidence" value="ECO:0007669"/>
    <property type="project" value="UniProtKB-KW"/>
</dbReference>
<dbReference type="AlphaFoldDB" id="A0AAW0BPJ4"/>
<dbReference type="EMBL" id="JAYKXP010000089">
    <property type="protein sequence ID" value="KAK7028207.1"/>
    <property type="molecule type" value="Genomic_DNA"/>
</dbReference>
<dbReference type="GO" id="GO:0005576">
    <property type="term" value="C:extracellular region"/>
    <property type="evidence" value="ECO:0007669"/>
    <property type="project" value="InterPro"/>
</dbReference>
<evidence type="ECO:0000256" key="1">
    <source>
        <dbReference type="ARBA" id="ARBA00022969"/>
    </source>
</evidence>
<gene>
    <name evidence="2" type="ORF">VNI00_014897</name>
</gene>
<reference evidence="2 3" key="1">
    <citation type="submission" date="2024-01" db="EMBL/GenBank/DDBJ databases">
        <title>A draft genome for a cacao thread blight-causing isolate of Paramarasmius palmivorus.</title>
        <authorList>
            <person name="Baruah I.K."/>
            <person name="Bukari Y."/>
            <person name="Amoako-Attah I."/>
            <person name="Meinhardt L.W."/>
            <person name="Bailey B.A."/>
            <person name="Cohen S.P."/>
        </authorList>
    </citation>
    <scope>NUCLEOTIDE SEQUENCE [LARGE SCALE GENOMIC DNA]</scope>
    <source>
        <strain evidence="2 3">GH-12</strain>
    </source>
</reference>
<proteinExistence type="predicted"/>
<dbReference type="InterPro" id="IPR035918">
    <property type="entry name" value="CytB_endotoxin-like_sf"/>
</dbReference>
<keyword evidence="1" id="KW-0749">Sporulation</keyword>
<sequence length="132" mass="14709">MMVNKIVDFLSAVLSIPLSAVDIAALAKVIMTTFTDLKTAKDNGWADYSSLAPTMNRSSWQYRVQFAFPNPDLPECFYSLVTTIMLEADIEGEFSWWGLTGSTRRNFSAEIDVMQLIVMEGFRDPHKGTGSA</sequence>
<comment type="caution">
    <text evidence="2">The sequence shown here is derived from an EMBL/GenBank/DDBJ whole genome shotgun (WGS) entry which is preliminary data.</text>
</comment>